<accession>U4KRW0</accession>
<dbReference type="AlphaFoldDB" id="U4KRW0"/>
<dbReference type="KEGG" id="abra:BN85310870"/>
<sequence length="148" mass="17857">MKNPSHRNYVFKHFEYDRFGRSLLYVMSLILFVLSVVIFYQMIEKKYYQVEVILILIGLCMLLILFVHLITYRVYVDQKTMKFKSFFINQTYSLLLFQSSIKYTRTLRGARITLFLKEGVDRRKRINVLFASQAFCDYLIQKGFKIKK</sequence>
<keyword evidence="1" id="KW-0472">Membrane</keyword>
<keyword evidence="1" id="KW-0812">Transmembrane</keyword>
<feature type="transmembrane region" description="Helical" evidence="1">
    <location>
        <begin position="21"/>
        <end position="40"/>
    </location>
</feature>
<keyword evidence="3" id="KW-1185">Reference proteome</keyword>
<dbReference type="STRING" id="61635.BN85310870"/>
<evidence type="ECO:0000313" key="2">
    <source>
        <dbReference type="EMBL" id="CCV66108.1"/>
    </source>
</evidence>
<organism evidence="2 3">
    <name type="scientific">Acholeplasma brassicae</name>
    <dbReference type="NCBI Taxonomy" id="61635"/>
    <lineage>
        <taxon>Bacteria</taxon>
        <taxon>Bacillati</taxon>
        <taxon>Mycoplasmatota</taxon>
        <taxon>Mollicutes</taxon>
        <taxon>Acholeplasmatales</taxon>
        <taxon>Acholeplasmataceae</taxon>
        <taxon>Acholeplasma</taxon>
    </lineage>
</organism>
<name>U4KRW0_9MOLU</name>
<evidence type="ECO:0000313" key="3">
    <source>
        <dbReference type="Proteomes" id="UP000032737"/>
    </source>
</evidence>
<proteinExistence type="predicted"/>
<evidence type="ECO:0000256" key="1">
    <source>
        <dbReference type="SAM" id="Phobius"/>
    </source>
</evidence>
<keyword evidence="1" id="KW-1133">Transmembrane helix</keyword>
<dbReference type="Proteomes" id="UP000032737">
    <property type="component" value="Chromosome"/>
</dbReference>
<dbReference type="EMBL" id="FO681348">
    <property type="protein sequence ID" value="CCV66108.1"/>
    <property type="molecule type" value="Genomic_DNA"/>
</dbReference>
<feature type="transmembrane region" description="Helical" evidence="1">
    <location>
        <begin position="52"/>
        <end position="75"/>
    </location>
</feature>
<protein>
    <submittedName>
        <fullName evidence="2">Uncharacterized protein</fullName>
    </submittedName>
</protein>
<gene>
    <name evidence="2" type="ORF">BN85310870</name>
</gene>
<dbReference type="RefSeq" id="WP_030004968.1">
    <property type="nucleotide sequence ID" value="NC_022549.1"/>
</dbReference>
<reference evidence="2 3" key="1">
    <citation type="journal article" date="2013" name="J. Mol. Microbiol. Biotechnol.">
        <title>Analysis of the Complete Genomes of Acholeplasma brassicae , A. palmae and A. laidlawii and Their Comparison to the Obligate Parasites from ' Candidatus Phytoplasma'.</title>
        <authorList>
            <person name="Kube M."/>
            <person name="Siewert C."/>
            <person name="Migdoll A.M."/>
            <person name="Duduk B."/>
            <person name="Holz S."/>
            <person name="Rabus R."/>
            <person name="Seemuller E."/>
            <person name="Mitrovic J."/>
            <person name="Muller I."/>
            <person name="Buttner C."/>
            <person name="Reinhardt R."/>
        </authorList>
    </citation>
    <scope>NUCLEOTIDE SEQUENCE [LARGE SCALE GENOMIC DNA]</scope>
    <source>
        <strain evidence="3">0502</strain>
    </source>
</reference>
<dbReference type="HOGENOM" id="CLU_1754830_0_0_14"/>